<gene>
    <name evidence="1" type="ORF">B0T25DRAFT_569424</name>
</gene>
<evidence type="ECO:0000313" key="1">
    <source>
        <dbReference type="EMBL" id="KAK3348751.1"/>
    </source>
</evidence>
<dbReference type="AlphaFoldDB" id="A0AAJ0HDT5"/>
<protein>
    <submittedName>
        <fullName evidence="1">Uncharacterized protein</fullName>
    </submittedName>
</protein>
<evidence type="ECO:0000313" key="2">
    <source>
        <dbReference type="Proteomes" id="UP001275084"/>
    </source>
</evidence>
<name>A0AAJ0HDT5_9PEZI</name>
<keyword evidence="2" id="KW-1185">Reference proteome</keyword>
<accession>A0AAJ0HDT5</accession>
<organism evidence="1 2">
    <name type="scientific">Lasiosphaeria hispida</name>
    <dbReference type="NCBI Taxonomy" id="260671"/>
    <lineage>
        <taxon>Eukaryota</taxon>
        <taxon>Fungi</taxon>
        <taxon>Dikarya</taxon>
        <taxon>Ascomycota</taxon>
        <taxon>Pezizomycotina</taxon>
        <taxon>Sordariomycetes</taxon>
        <taxon>Sordariomycetidae</taxon>
        <taxon>Sordariales</taxon>
        <taxon>Lasiosphaeriaceae</taxon>
        <taxon>Lasiosphaeria</taxon>
    </lineage>
</organism>
<dbReference type="Proteomes" id="UP001275084">
    <property type="component" value="Unassembled WGS sequence"/>
</dbReference>
<comment type="caution">
    <text evidence="1">The sequence shown here is derived from an EMBL/GenBank/DDBJ whole genome shotgun (WGS) entry which is preliminary data.</text>
</comment>
<reference evidence="1" key="2">
    <citation type="submission" date="2023-06" db="EMBL/GenBank/DDBJ databases">
        <authorList>
            <consortium name="Lawrence Berkeley National Laboratory"/>
            <person name="Haridas S."/>
            <person name="Hensen N."/>
            <person name="Bonometti L."/>
            <person name="Westerberg I."/>
            <person name="Brannstrom I.O."/>
            <person name="Guillou S."/>
            <person name="Cros-Aarteil S."/>
            <person name="Calhoun S."/>
            <person name="Kuo A."/>
            <person name="Mondo S."/>
            <person name="Pangilinan J."/>
            <person name="Riley R."/>
            <person name="Labutti K."/>
            <person name="Andreopoulos B."/>
            <person name="Lipzen A."/>
            <person name="Chen C."/>
            <person name="Yanf M."/>
            <person name="Daum C."/>
            <person name="Ng V."/>
            <person name="Clum A."/>
            <person name="Steindorff A."/>
            <person name="Ohm R."/>
            <person name="Martin F."/>
            <person name="Silar P."/>
            <person name="Natvig D."/>
            <person name="Lalanne C."/>
            <person name="Gautier V."/>
            <person name="Ament-Velasquez S.L."/>
            <person name="Kruys A."/>
            <person name="Hutchinson M.I."/>
            <person name="Powell A.J."/>
            <person name="Barry K."/>
            <person name="Miller A.N."/>
            <person name="Grigoriev I.V."/>
            <person name="Debuchy R."/>
            <person name="Gladieux P."/>
            <person name="Thoren M.H."/>
            <person name="Johannesson H."/>
        </authorList>
    </citation>
    <scope>NUCLEOTIDE SEQUENCE</scope>
    <source>
        <strain evidence="1">CBS 955.72</strain>
    </source>
</reference>
<dbReference type="EMBL" id="JAUIQD010000005">
    <property type="protein sequence ID" value="KAK3348751.1"/>
    <property type="molecule type" value="Genomic_DNA"/>
</dbReference>
<proteinExistence type="predicted"/>
<reference evidence="1" key="1">
    <citation type="journal article" date="2023" name="Mol. Phylogenet. Evol.">
        <title>Genome-scale phylogeny and comparative genomics of the fungal order Sordariales.</title>
        <authorList>
            <person name="Hensen N."/>
            <person name="Bonometti L."/>
            <person name="Westerberg I."/>
            <person name="Brannstrom I.O."/>
            <person name="Guillou S."/>
            <person name="Cros-Aarteil S."/>
            <person name="Calhoun S."/>
            <person name="Haridas S."/>
            <person name="Kuo A."/>
            <person name="Mondo S."/>
            <person name="Pangilinan J."/>
            <person name="Riley R."/>
            <person name="LaButti K."/>
            <person name="Andreopoulos B."/>
            <person name="Lipzen A."/>
            <person name="Chen C."/>
            <person name="Yan M."/>
            <person name="Daum C."/>
            <person name="Ng V."/>
            <person name="Clum A."/>
            <person name="Steindorff A."/>
            <person name="Ohm R.A."/>
            <person name="Martin F."/>
            <person name="Silar P."/>
            <person name="Natvig D.O."/>
            <person name="Lalanne C."/>
            <person name="Gautier V."/>
            <person name="Ament-Velasquez S.L."/>
            <person name="Kruys A."/>
            <person name="Hutchinson M.I."/>
            <person name="Powell A.J."/>
            <person name="Barry K."/>
            <person name="Miller A.N."/>
            <person name="Grigoriev I.V."/>
            <person name="Debuchy R."/>
            <person name="Gladieux P."/>
            <person name="Hiltunen Thoren M."/>
            <person name="Johannesson H."/>
        </authorList>
    </citation>
    <scope>NUCLEOTIDE SEQUENCE</scope>
    <source>
        <strain evidence="1">CBS 955.72</strain>
    </source>
</reference>
<sequence length="119" mass="12472">MSSGGSISTTATITTVTAATVTAATATAVTTTTPPTTSPVVPLRYQSPRDIPETLADGHDAVPPGLGRSNNFLLKSPLTAPSKTVLELYAINRVNQFMGKRGLFFSRDGHIGTCPIDKR</sequence>